<organism evidence="2">
    <name type="scientific">marine metagenome</name>
    <dbReference type="NCBI Taxonomy" id="408172"/>
    <lineage>
        <taxon>unclassified sequences</taxon>
        <taxon>metagenomes</taxon>
        <taxon>ecological metagenomes</taxon>
    </lineage>
</organism>
<name>A0A383CLQ5_9ZZZZ</name>
<proteinExistence type="predicted"/>
<dbReference type="EMBL" id="UINC01210021">
    <property type="protein sequence ID" value="SVE33297.1"/>
    <property type="molecule type" value="Genomic_DNA"/>
</dbReference>
<dbReference type="InterPro" id="IPR048423">
    <property type="entry name" value="DRL_cat"/>
</dbReference>
<feature type="domain" description="Oxidoreductase DRL-like catalytic" evidence="1">
    <location>
        <begin position="51"/>
        <end position="234"/>
    </location>
</feature>
<dbReference type="AlphaFoldDB" id="A0A383CLQ5"/>
<dbReference type="PANTHER" id="PTHR37850">
    <property type="entry name" value="STRU PROTEIN"/>
    <property type="match status" value="1"/>
</dbReference>
<protein>
    <recommendedName>
        <fullName evidence="1">Oxidoreductase DRL-like catalytic domain-containing protein</fullName>
    </recommendedName>
</protein>
<gene>
    <name evidence="2" type="ORF">METZ01_LOCUS486151</name>
</gene>
<dbReference type="Pfam" id="PF21135">
    <property type="entry name" value="DRL_cat"/>
    <property type="match status" value="1"/>
</dbReference>
<accession>A0A383CLQ5</accession>
<feature type="non-terminal residue" evidence="2">
    <location>
        <position position="240"/>
    </location>
</feature>
<reference evidence="2" key="1">
    <citation type="submission" date="2018-05" db="EMBL/GenBank/DDBJ databases">
        <authorList>
            <person name="Lanie J.A."/>
            <person name="Ng W.-L."/>
            <person name="Kazmierczak K.M."/>
            <person name="Andrzejewski T.M."/>
            <person name="Davidsen T.M."/>
            <person name="Wayne K.J."/>
            <person name="Tettelin H."/>
            <person name="Glass J.I."/>
            <person name="Rusch D."/>
            <person name="Podicherti R."/>
            <person name="Tsui H.-C.T."/>
            <person name="Winkler M.E."/>
        </authorList>
    </citation>
    <scope>NUCLEOTIDE SEQUENCE</scope>
</reference>
<feature type="non-terminal residue" evidence="2">
    <location>
        <position position="1"/>
    </location>
</feature>
<dbReference type="PANTHER" id="PTHR37850:SF2">
    <property type="entry name" value="SAF DOMAIN PROTEIN"/>
    <property type="match status" value="1"/>
</dbReference>
<sequence>GVPEAGALHAVTAIDAGNHIVMVNVEADVTVGAALRRRADAAGVVYTLVDGDQPGCTMHMIEWARTLGFEIVAAGRGTIYYATDRDGTPDTVQERFGFSDEVMRRRTINTKMYNSFRDGTKAQVEMTALANMTGLPPDVRGMHEPSVNLEDVPRQFSLQQEGGLLGRSGVVELANSIATDGQTTLPNPLNMGVFCVIRAEHPFIMEDLAGYGCHAGGDGHNLLLWRPYHLVAVEAPLSIA</sequence>
<evidence type="ECO:0000259" key="1">
    <source>
        <dbReference type="Pfam" id="PF21135"/>
    </source>
</evidence>
<evidence type="ECO:0000313" key="2">
    <source>
        <dbReference type="EMBL" id="SVE33297.1"/>
    </source>
</evidence>